<evidence type="ECO:0000313" key="1">
    <source>
        <dbReference type="EMBL" id="MCC0100600.1"/>
    </source>
</evidence>
<dbReference type="InterPro" id="IPR016039">
    <property type="entry name" value="Thiolase-like"/>
</dbReference>
<evidence type="ECO:0000313" key="2">
    <source>
        <dbReference type="Proteomes" id="UP001520654"/>
    </source>
</evidence>
<reference evidence="1 2" key="1">
    <citation type="submission" date="2021-08" db="EMBL/GenBank/DDBJ databases">
        <title>Genomic Architecture of Streptomyces flavotricini NGL1 and Streptomyces erythrochromogenes HMS4 With Differential Plant Beneficial attributes and laccase production capabilities.</title>
        <authorList>
            <person name="Salwan R."/>
            <person name="Kaur R."/>
            <person name="Sharma V."/>
        </authorList>
    </citation>
    <scope>NUCLEOTIDE SEQUENCE [LARGE SCALE GENOMIC DNA]</scope>
    <source>
        <strain evidence="1 2">NGL1</strain>
    </source>
</reference>
<keyword evidence="2" id="KW-1185">Reference proteome</keyword>
<dbReference type="Proteomes" id="UP001520654">
    <property type="component" value="Unassembled WGS sequence"/>
</dbReference>
<dbReference type="EMBL" id="JAINUL010000001">
    <property type="protein sequence ID" value="MCC0100600.1"/>
    <property type="molecule type" value="Genomic_DNA"/>
</dbReference>
<comment type="caution">
    <text evidence="1">The sequence shown here is derived from an EMBL/GenBank/DDBJ whole genome shotgun (WGS) entry which is preliminary data.</text>
</comment>
<proteinExistence type="predicted"/>
<gene>
    <name evidence="1" type="ORF">K7B10_38730</name>
</gene>
<name>A0ABS8EHI3_9ACTN</name>
<accession>A0ABS8EHI3</accession>
<organism evidence="1 2">
    <name type="scientific">Streptomyces flavotricini</name>
    <dbReference type="NCBI Taxonomy" id="66888"/>
    <lineage>
        <taxon>Bacteria</taxon>
        <taxon>Bacillati</taxon>
        <taxon>Actinomycetota</taxon>
        <taxon>Actinomycetes</taxon>
        <taxon>Kitasatosporales</taxon>
        <taxon>Streptomycetaceae</taxon>
        <taxon>Streptomyces</taxon>
    </lineage>
</organism>
<sequence length="33" mass="3620">MAREQGRLHPESTVLHAAVGAGMCWAGTVQRWL</sequence>
<dbReference type="Gene3D" id="3.40.47.10">
    <property type="match status" value="1"/>
</dbReference>
<dbReference type="SUPFAM" id="SSF53901">
    <property type="entry name" value="Thiolase-like"/>
    <property type="match status" value="1"/>
</dbReference>
<protein>
    <submittedName>
        <fullName evidence="1">Uncharacterized protein</fullName>
    </submittedName>
</protein>